<dbReference type="Gene3D" id="1.10.10.10">
    <property type="entry name" value="Winged helix-like DNA-binding domain superfamily/Winged helix DNA-binding domain"/>
    <property type="match status" value="1"/>
</dbReference>
<keyword evidence="2" id="KW-1185">Reference proteome</keyword>
<name>A0ABW4ZCZ8_9BACT</name>
<dbReference type="InterPro" id="IPR011991">
    <property type="entry name" value="ArsR-like_HTH"/>
</dbReference>
<dbReference type="InterPro" id="IPR036388">
    <property type="entry name" value="WH-like_DNA-bd_sf"/>
</dbReference>
<protein>
    <submittedName>
        <fullName evidence="1">Helix-turn-helix transcriptional regulator</fullName>
    </submittedName>
</protein>
<gene>
    <name evidence="1" type="ORF">ACFSW8_13350</name>
</gene>
<comment type="caution">
    <text evidence="1">The sequence shown here is derived from an EMBL/GenBank/DDBJ whole genome shotgun (WGS) entry which is preliminary data.</text>
</comment>
<dbReference type="CDD" id="cd00090">
    <property type="entry name" value="HTH_ARSR"/>
    <property type="match status" value="1"/>
</dbReference>
<proteinExistence type="predicted"/>
<sequence length="98" mass="11150">MSETSVNKPAQWTFLTNHSHIILCLTKDPTLRIRDLAERVGITERAVQRILAEMVDAGALIKKREGRRNSYTVNLNFPLRHPLEAHCKLHDLLAPLKG</sequence>
<dbReference type="SUPFAM" id="SSF46785">
    <property type="entry name" value="Winged helix' DNA-binding domain"/>
    <property type="match status" value="1"/>
</dbReference>
<organism evidence="1 2">
    <name type="scientific">Rubritalea tangerina</name>
    <dbReference type="NCBI Taxonomy" id="430798"/>
    <lineage>
        <taxon>Bacteria</taxon>
        <taxon>Pseudomonadati</taxon>
        <taxon>Verrucomicrobiota</taxon>
        <taxon>Verrucomicrobiia</taxon>
        <taxon>Verrucomicrobiales</taxon>
        <taxon>Rubritaleaceae</taxon>
        <taxon>Rubritalea</taxon>
    </lineage>
</organism>
<dbReference type="Proteomes" id="UP001597389">
    <property type="component" value="Unassembled WGS sequence"/>
</dbReference>
<dbReference type="InterPro" id="IPR036390">
    <property type="entry name" value="WH_DNA-bd_sf"/>
</dbReference>
<dbReference type="EMBL" id="JBHUJB010000056">
    <property type="protein sequence ID" value="MFD2159888.1"/>
    <property type="molecule type" value="Genomic_DNA"/>
</dbReference>
<accession>A0ABW4ZCZ8</accession>
<reference evidence="2" key="1">
    <citation type="journal article" date="2019" name="Int. J. Syst. Evol. Microbiol.">
        <title>The Global Catalogue of Microorganisms (GCM) 10K type strain sequencing project: providing services to taxonomists for standard genome sequencing and annotation.</title>
        <authorList>
            <consortium name="The Broad Institute Genomics Platform"/>
            <consortium name="The Broad Institute Genome Sequencing Center for Infectious Disease"/>
            <person name="Wu L."/>
            <person name="Ma J."/>
        </authorList>
    </citation>
    <scope>NUCLEOTIDE SEQUENCE [LARGE SCALE GENOMIC DNA]</scope>
    <source>
        <strain evidence="2">CCUG 57942</strain>
    </source>
</reference>
<dbReference type="RefSeq" id="WP_377087491.1">
    <property type="nucleotide sequence ID" value="NZ_JBHSJL010000014.1"/>
</dbReference>
<evidence type="ECO:0000313" key="1">
    <source>
        <dbReference type="EMBL" id="MFD2159888.1"/>
    </source>
</evidence>
<evidence type="ECO:0000313" key="2">
    <source>
        <dbReference type="Proteomes" id="UP001597389"/>
    </source>
</evidence>
<dbReference type="Pfam" id="PF13412">
    <property type="entry name" value="HTH_24"/>
    <property type="match status" value="1"/>
</dbReference>